<sequence length="148" mass="15988">MGMNFETPGPISTKQAFLYQIPSLPAASKIRFLGCVVKYDVSAGLLTLAHNYPLKGGGQPTSINVNVNLLLGLLKATDLQVGAWLNVLGYIRQPQDVSLEISNSTLSTPKSIYIEALMVISAGSIHVGEYERVLQDSQDAERRIARSG</sequence>
<dbReference type="InterPro" id="IPR024222">
    <property type="entry name" value="Ten1_fungal"/>
</dbReference>
<dbReference type="Pfam" id="PF12658">
    <property type="entry name" value="Ten1"/>
    <property type="match status" value="1"/>
</dbReference>
<evidence type="ECO:0008006" key="3">
    <source>
        <dbReference type="Google" id="ProtNLM"/>
    </source>
</evidence>
<dbReference type="InterPro" id="IPR012340">
    <property type="entry name" value="NA-bd_OB-fold"/>
</dbReference>
<accession>A0A2B7YL12</accession>
<dbReference type="AlphaFoldDB" id="A0A2B7YL12"/>
<dbReference type="Gene3D" id="2.40.50.140">
    <property type="entry name" value="Nucleic acid-binding proteins"/>
    <property type="match status" value="1"/>
</dbReference>
<dbReference type="Proteomes" id="UP000224634">
    <property type="component" value="Unassembled WGS sequence"/>
</dbReference>
<organism evidence="1 2">
    <name type="scientific">Polytolypa hystricis (strain UAMH7299)</name>
    <dbReference type="NCBI Taxonomy" id="1447883"/>
    <lineage>
        <taxon>Eukaryota</taxon>
        <taxon>Fungi</taxon>
        <taxon>Dikarya</taxon>
        <taxon>Ascomycota</taxon>
        <taxon>Pezizomycotina</taxon>
        <taxon>Eurotiomycetes</taxon>
        <taxon>Eurotiomycetidae</taxon>
        <taxon>Onygenales</taxon>
        <taxon>Onygenales incertae sedis</taxon>
        <taxon>Polytolypa</taxon>
    </lineage>
</organism>
<comment type="caution">
    <text evidence="1">The sequence shown here is derived from an EMBL/GenBank/DDBJ whole genome shotgun (WGS) entry which is preliminary data.</text>
</comment>
<gene>
    <name evidence="1" type="ORF">AJ80_03102</name>
</gene>
<dbReference type="EMBL" id="PDNA01000033">
    <property type="protein sequence ID" value="PGH21542.1"/>
    <property type="molecule type" value="Genomic_DNA"/>
</dbReference>
<name>A0A2B7YL12_POLH7</name>
<evidence type="ECO:0000313" key="2">
    <source>
        <dbReference type="Proteomes" id="UP000224634"/>
    </source>
</evidence>
<dbReference type="GO" id="GO:1990879">
    <property type="term" value="C:CST complex"/>
    <property type="evidence" value="ECO:0007669"/>
    <property type="project" value="InterPro"/>
</dbReference>
<dbReference type="GO" id="GO:0016233">
    <property type="term" value="P:telomere capping"/>
    <property type="evidence" value="ECO:0007669"/>
    <property type="project" value="InterPro"/>
</dbReference>
<reference evidence="1 2" key="1">
    <citation type="submission" date="2017-10" db="EMBL/GenBank/DDBJ databases">
        <title>Comparative genomics in systemic dimorphic fungi from Ajellomycetaceae.</title>
        <authorList>
            <person name="Munoz J.F."/>
            <person name="Mcewen J.G."/>
            <person name="Clay O.K."/>
            <person name="Cuomo C.A."/>
        </authorList>
    </citation>
    <scope>NUCLEOTIDE SEQUENCE [LARGE SCALE GENOMIC DNA]</scope>
    <source>
        <strain evidence="1 2">UAMH7299</strain>
    </source>
</reference>
<protein>
    <recommendedName>
        <fullName evidence="3">CST complex subunit Ten1</fullName>
    </recommendedName>
</protein>
<dbReference type="OrthoDB" id="5275361at2759"/>
<keyword evidence="2" id="KW-1185">Reference proteome</keyword>
<evidence type="ECO:0000313" key="1">
    <source>
        <dbReference type="EMBL" id="PGH21542.1"/>
    </source>
</evidence>
<dbReference type="GO" id="GO:0043047">
    <property type="term" value="F:single-stranded telomeric DNA binding"/>
    <property type="evidence" value="ECO:0007669"/>
    <property type="project" value="InterPro"/>
</dbReference>
<proteinExistence type="predicted"/>